<keyword evidence="2" id="KW-1185">Reference proteome</keyword>
<dbReference type="Proteomes" id="UP000036403">
    <property type="component" value="Unassembled WGS sequence"/>
</dbReference>
<proteinExistence type="predicted"/>
<sequence length="77" mass="8913">MSNINNPQCSKQLEDDENCEENSKCYQIETLEEENSNVLTWAEWTPDMLKSKKSKELQITNRNTNEDVFPNSIVLGC</sequence>
<evidence type="ECO:0000313" key="2">
    <source>
        <dbReference type="Proteomes" id="UP000036403"/>
    </source>
</evidence>
<gene>
    <name evidence="1" type="ORF">RF55_10859</name>
</gene>
<reference evidence="1 2" key="1">
    <citation type="submission" date="2015-04" db="EMBL/GenBank/DDBJ databases">
        <title>Lasius niger genome sequencing.</title>
        <authorList>
            <person name="Konorov E.A."/>
            <person name="Nikitin M.A."/>
            <person name="Kirill M.V."/>
            <person name="Chang P."/>
        </authorList>
    </citation>
    <scope>NUCLEOTIDE SEQUENCE [LARGE SCALE GENOMIC DNA]</scope>
    <source>
        <tissue evidence="1">Whole</tissue>
    </source>
</reference>
<comment type="caution">
    <text evidence="1">The sequence shown here is derived from an EMBL/GenBank/DDBJ whole genome shotgun (WGS) entry which is preliminary data.</text>
</comment>
<organism evidence="1 2">
    <name type="scientific">Lasius niger</name>
    <name type="common">Black garden ant</name>
    <dbReference type="NCBI Taxonomy" id="67767"/>
    <lineage>
        <taxon>Eukaryota</taxon>
        <taxon>Metazoa</taxon>
        <taxon>Ecdysozoa</taxon>
        <taxon>Arthropoda</taxon>
        <taxon>Hexapoda</taxon>
        <taxon>Insecta</taxon>
        <taxon>Pterygota</taxon>
        <taxon>Neoptera</taxon>
        <taxon>Endopterygota</taxon>
        <taxon>Hymenoptera</taxon>
        <taxon>Apocrita</taxon>
        <taxon>Aculeata</taxon>
        <taxon>Formicoidea</taxon>
        <taxon>Formicidae</taxon>
        <taxon>Formicinae</taxon>
        <taxon>Lasius</taxon>
        <taxon>Lasius</taxon>
    </lineage>
</organism>
<accession>A0A0J7KGG4</accession>
<dbReference type="OrthoDB" id="7555048at2759"/>
<dbReference type="AlphaFoldDB" id="A0A0J7KGG4"/>
<dbReference type="EMBL" id="LBMM01007691">
    <property type="protein sequence ID" value="KMQ89508.1"/>
    <property type="molecule type" value="Genomic_DNA"/>
</dbReference>
<name>A0A0J7KGG4_LASNI</name>
<evidence type="ECO:0000313" key="1">
    <source>
        <dbReference type="EMBL" id="KMQ89508.1"/>
    </source>
</evidence>
<protein>
    <submittedName>
        <fullName evidence="1">Uncharacterized protein</fullName>
    </submittedName>
</protein>
<dbReference type="PaxDb" id="67767-A0A0J7KGG4"/>